<protein>
    <submittedName>
        <fullName evidence="1">Uncharacterized protein</fullName>
    </submittedName>
</protein>
<evidence type="ECO:0000313" key="1">
    <source>
        <dbReference type="EMBL" id="CDW33286.1"/>
    </source>
</evidence>
<name>A0A0K2U6E1_LEPSM</name>
<sequence>LIICTFFGLFHFKSLPHFISQSFYCFFGRKGFKNNYEIGNVVPSNHCTLFKGSNLSDFLDLLKKKREKRVTFIYYIIYEYQITYASLESPRNNNQSIKNTLNFIDKTGDGHLFGL</sequence>
<proteinExistence type="predicted"/>
<feature type="non-terminal residue" evidence="1">
    <location>
        <position position="1"/>
    </location>
</feature>
<accession>A0A0K2U6E1</accession>
<dbReference type="AlphaFoldDB" id="A0A0K2U6E1"/>
<organism evidence="1">
    <name type="scientific">Lepeophtheirus salmonis</name>
    <name type="common">Salmon louse</name>
    <name type="synonym">Caligus salmonis</name>
    <dbReference type="NCBI Taxonomy" id="72036"/>
    <lineage>
        <taxon>Eukaryota</taxon>
        <taxon>Metazoa</taxon>
        <taxon>Ecdysozoa</taxon>
        <taxon>Arthropoda</taxon>
        <taxon>Crustacea</taxon>
        <taxon>Multicrustacea</taxon>
        <taxon>Hexanauplia</taxon>
        <taxon>Copepoda</taxon>
        <taxon>Siphonostomatoida</taxon>
        <taxon>Caligidae</taxon>
        <taxon>Lepeophtheirus</taxon>
    </lineage>
</organism>
<dbReference type="EMBL" id="HACA01015925">
    <property type="protein sequence ID" value="CDW33286.1"/>
    <property type="molecule type" value="Transcribed_RNA"/>
</dbReference>
<reference evidence="1" key="1">
    <citation type="submission" date="2014-05" db="EMBL/GenBank/DDBJ databases">
        <authorList>
            <person name="Chronopoulou M."/>
        </authorList>
    </citation>
    <scope>NUCLEOTIDE SEQUENCE</scope>
    <source>
        <tissue evidence="1">Whole organism</tissue>
    </source>
</reference>